<feature type="transmembrane region" description="Helical" evidence="1">
    <location>
        <begin position="116"/>
        <end position="133"/>
    </location>
</feature>
<feature type="transmembrane region" description="Helical" evidence="1">
    <location>
        <begin position="40"/>
        <end position="61"/>
    </location>
</feature>
<proteinExistence type="predicted"/>
<dbReference type="Proteomes" id="UP001220964">
    <property type="component" value="Unassembled WGS sequence"/>
</dbReference>
<evidence type="ECO:0000256" key="1">
    <source>
        <dbReference type="SAM" id="Phobius"/>
    </source>
</evidence>
<dbReference type="Pfam" id="PF07331">
    <property type="entry name" value="TctB"/>
    <property type="match status" value="1"/>
</dbReference>
<protein>
    <submittedName>
        <fullName evidence="3">Tripartite tricarboxylate transporter TctB family protein</fullName>
    </submittedName>
</protein>
<evidence type="ECO:0000313" key="3">
    <source>
        <dbReference type="EMBL" id="MDF0600444.1"/>
    </source>
</evidence>
<feature type="transmembrane region" description="Helical" evidence="1">
    <location>
        <begin position="95"/>
        <end position="111"/>
    </location>
</feature>
<keyword evidence="4" id="KW-1185">Reference proteome</keyword>
<keyword evidence="1" id="KW-0472">Membrane</keyword>
<name>A0AAE3T8V7_9RHOB</name>
<dbReference type="RefSeq" id="WP_275566588.1">
    <property type="nucleotide sequence ID" value="NZ_JARGYC010000013.1"/>
</dbReference>
<dbReference type="InterPro" id="IPR009936">
    <property type="entry name" value="DUF1468"/>
</dbReference>
<reference evidence="3" key="1">
    <citation type="submission" date="2023-03" db="EMBL/GenBank/DDBJ databases">
        <title>Multiphase analysis and comparison of six strains from genera Psychromarinibacter, Lutimaribacter, and Maritimibacter, including a novel species: Psychromarinibacter sediminicola sp. nov.</title>
        <authorList>
            <person name="Wang Y.-H."/>
            <person name="Ye M.-Q."/>
            <person name="Du Z.-J."/>
        </authorList>
    </citation>
    <scope>NUCLEOTIDE SEQUENCE</scope>
    <source>
        <strain evidence="3">C21-152</strain>
    </source>
</reference>
<gene>
    <name evidence="3" type="ORF">P1J78_06860</name>
</gene>
<feature type="transmembrane region" description="Helical" evidence="1">
    <location>
        <begin position="73"/>
        <end position="89"/>
    </location>
</feature>
<dbReference type="AlphaFoldDB" id="A0AAE3T8V7"/>
<keyword evidence="1" id="KW-1133">Transmembrane helix</keyword>
<keyword evidence="1" id="KW-0812">Transmembrane</keyword>
<organism evidence="3 4">
    <name type="scientific">Psychromarinibacter sediminicola</name>
    <dbReference type="NCBI Taxonomy" id="3033385"/>
    <lineage>
        <taxon>Bacteria</taxon>
        <taxon>Pseudomonadati</taxon>
        <taxon>Pseudomonadota</taxon>
        <taxon>Alphaproteobacteria</taxon>
        <taxon>Rhodobacterales</taxon>
        <taxon>Paracoccaceae</taxon>
        <taxon>Psychromarinibacter</taxon>
    </lineage>
</organism>
<feature type="domain" description="DUF1468" evidence="2">
    <location>
        <begin position="7"/>
        <end position="142"/>
    </location>
</feature>
<sequence>MTIDRLLGGIFALFGIFLLAYAIPANVQTVPGLLVFPNPALFPQIAAGLLILLGVLQMVLVKTRSELPGGKKLGLFAAAAAATLVAMLLIDELSYLPVSIGLMAAVCLITGERRPLWLGVVIVVLPVGTWLLFEQVLQRPLP</sequence>
<comment type="caution">
    <text evidence="3">The sequence shown here is derived from an EMBL/GenBank/DDBJ whole genome shotgun (WGS) entry which is preliminary data.</text>
</comment>
<accession>A0AAE3T8V7</accession>
<evidence type="ECO:0000259" key="2">
    <source>
        <dbReference type="Pfam" id="PF07331"/>
    </source>
</evidence>
<dbReference type="EMBL" id="JARGYC010000013">
    <property type="protein sequence ID" value="MDF0600444.1"/>
    <property type="molecule type" value="Genomic_DNA"/>
</dbReference>
<evidence type="ECO:0000313" key="4">
    <source>
        <dbReference type="Proteomes" id="UP001220964"/>
    </source>
</evidence>